<evidence type="ECO:0000256" key="4">
    <source>
        <dbReference type="ARBA" id="ARBA00022970"/>
    </source>
</evidence>
<organism evidence="9">
    <name type="scientific">marine metagenome</name>
    <dbReference type="NCBI Taxonomy" id="408172"/>
    <lineage>
        <taxon>unclassified sequences</taxon>
        <taxon>metagenomes</taxon>
        <taxon>ecological metagenomes</taxon>
    </lineage>
</organism>
<dbReference type="Gene3D" id="1.10.3720.10">
    <property type="entry name" value="MetI-like"/>
    <property type="match status" value="1"/>
</dbReference>
<dbReference type="InterPro" id="IPR028203">
    <property type="entry name" value="PSII_CF48-like_dom"/>
</dbReference>
<dbReference type="SUPFAM" id="SSF161098">
    <property type="entry name" value="MetI-like"/>
    <property type="match status" value="1"/>
</dbReference>
<accession>A0A381R359</accession>
<evidence type="ECO:0000256" key="7">
    <source>
        <dbReference type="SAM" id="Phobius"/>
    </source>
</evidence>
<evidence type="ECO:0000256" key="6">
    <source>
        <dbReference type="ARBA" id="ARBA00023136"/>
    </source>
</evidence>
<dbReference type="CDD" id="cd06261">
    <property type="entry name" value="TM_PBP2"/>
    <property type="match status" value="1"/>
</dbReference>
<dbReference type="AlphaFoldDB" id="A0A381R359"/>
<dbReference type="PROSITE" id="PS50928">
    <property type="entry name" value="ABC_TM1"/>
    <property type="match status" value="1"/>
</dbReference>
<keyword evidence="4" id="KW-0813">Transport</keyword>
<evidence type="ECO:0000256" key="3">
    <source>
        <dbReference type="ARBA" id="ARBA00022692"/>
    </source>
</evidence>
<dbReference type="GO" id="GO:0006865">
    <property type="term" value="P:amino acid transport"/>
    <property type="evidence" value="ECO:0007669"/>
    <property type="project" value="UniProtKB-KW"/>
</dbReference>
<gene>
    <name evidence="9" type="ORF">METZ01_LOCUS39035</name>
</gene>
<feature type="transmembrane region" description="Helical" evidence="7">
    <location>
        <begin position="654"/>
        <end position="672"/>
    </location>
</feature>
<dbReference type="EMBL" id="UINC01001669">
    <property type="protein sequence ID" value="SUZ86181.1"/>
    <property type="molecule type" value="Genomic_DNA"/>
</dbReference>
<protein>
    <recommendedName>
        <fullName evidence="8">ABC transmembrane type-1 domain-containing protein</fullName>
    </recommendedName>
</protein>
<dbReference type="InterPro" id="IPR000515">
    <property type="entry name" value="MetI-like"/>
</dbReference>
<evidence type="ECO:0000256" key="5">
    <source>
        <dbReference type="ARBA" id="ARBA00022989"/>
    </source>
</evidence>
<dbReference type="InterPro" id="IPR043429">
    <property type="entry name" value="ArtM/GltK/GlnP/TcyL/YhdX-like"/>
</dbReference>
<evidence type="ECO:0000259" key="8">
    <source>
        <dbReference type="PROSITE" id="PS50928"/>
    </source>
</evidence>
<dbReference type="Pfam" id="PF00528">
    <property type="entry name" value="BPD_transp_1"/>
    <property type="match status" value="1"/>
</dbReference>
<keyword evidence="4" id="KW-0029">Amino-acid transport</keyword>
<evidence type="ECO:0000256" key="1">
    <source>
        <dbReference type="ARBA" id="ARBA00004141"/>
    </source>
</evidence>
<keyword evidence="3 7" id="KW-0812">Transmembrane</keyword>
<feature type="domain" description="ABC transmembrane type-1" evidence="8">
    <location>
        <begin position="471"/>
        <end position="705"/>
    </location>
</feature>
<dbReference type="PANTHER" id="PTHR30614">
    <property type="entry name" value="MEMBRANE COMPONENT OF AMINO ACID ABC TRANSPORTER"/>
    <property type="match status" value="1"/>
</dbReference>
<reference evidence="9" key="1">
    <citation type="submission" date="2018-05" db="EMBL/GenBank/DDBJ databases">
        <authorList>
            <person name="Lanie J.A."/>
            <person name="Ng W.-L."/>
            <person name="Kazmierczak K.M."/>
            <person name="Andrzejewski T.M."/>
            <person name="Davidsen T.M."/>
            <person name="Wayne K.J."/>
            <person name="Tettelin H."/>
            <person name="Glass J.I."/>
            <person name="Rusch D."/>
            <person name="Podicherti R."/>
            <person name="Tsui H.-C.T."/>
            <person name="Winkler M.E."/>
        </authorList>
    </citation>
    <scope>NUCLEOTIDE SEQUENCE</scope>
</reference>
<keyword evidence="6 7" id="KW-0472">Membrane</keyword>
<dbReference type="Pfam" id="PF14870">
    <property type="entry name" value="PSII_BNR"/>
    <property type="match status" value="1"/>
</dbReference>
<dbReference type="PANTHER" id="PTHR30614:SF20">
    <property type="entry name" value="GLUTAMINE TRANSPORT SYSTEM PERMEASE PROTEIN GLNP"/>
    <property type="match status" value="1"/>
</dbReference>
<dbReference type="InterPro" id="IPR035906">
    <property type="entry name" value="MetI-like_sf"/>
</dbReference>
<feature type="transmembrane region" description="Helical" evidence="7">
    <location>
        <begin position="425"/>
        <end position="444"/>
    </location>
</feature>
<dbReference type="SUPFAM" id="SSF110296">
    <property type="entry name" value="Oligoxyloglucan reducing end-specific cellobiohydrolase"/>
    <property type="match status" value="1"/>
</dbReference>
<comment type="subcellular location">
    <subcellularLocation>
        <location evidence="1">Membrane</location>
        <topology evidence="1">Multi-pass membrane protein</topology>
    </subcellularLocation>
</comment>
<name>A0A381R359_9ZZZZ</name>
<comment type="similarity">
    <text evidence="2">Belongs to the binding-protein-dependent transport system permease family. HisMQ subfamily.</text>
</comment>
<feature type="transmembrane region" description="Helical" evidence="7">
    <location>
        <begin position="376"/>
        <end position="404"/>
    </location>
</feature>
<evidence type="ECO:0000313" key="9">
    <source>
        <dbReference type="EMBL" id="SUZ86181.1"/>
    </source>
</evidence>
<feature type="transmembrane region" description="Helical" evidence="7">
    <location>
        <begin position="467"/>
        <end position="485"/>
    </location>
</feature>
<keyword evidence="5 7" id="KW-1133">Transmembrane helix</keyword>
<dbReference type="GO" id="GO:0055085">
    <property type="term" value="P:transmembrane transport"/>
    <property type="evidence" value="ECO:0007669"/>
    <property type="project" value="InterPro"/>
</dbReference>
<sequence>MYEAVSRLSGPMAPRVNRVIAIAAVILLVTVVSPSQAKEFQSSWEVVESGTSEDLLTAAFFDGQVWAFGTGGVMLNSSDNGVTWEIADSPTNTDIHHSDSGFGSLLVAGDSGFMLLKQDSDSEWLDISLPLGSEVNGVSLIGGHNVVAVGDQGTIWKYDNGVWGVVNLTIESDLMAVSFVDEELGIVVGSGGTILFSDDGGENWDYREAPEGASEAVIVSVEFYSPTRIYAITDDGRILISMSNVVTGTEVGYLWTLVDFERHYPPGSSEYLLEPSTLDVELTSVEVVTTSKLLMTGVDGYLSMSVNGGTIVSQQINPLGNDTSFNDIVMLTGFIGVAVGDGGAILWTEEAGADDQVGFVVPEYNNFGVFVDETKAMFLAGFIATVKIVAFGIILGFFLGITLAMCKTSPTSLRYIVERFDHRHVRAIGIPILAGGLYQFYSAIPGTRNLGLQGIEYIFLPVGAPESFARILLGIALTFVGVLFLSNDGKFAKIKIKSLTLNPWRVRPLNTIATVYTDFFRNTPLIVQFLFIHFGVRLGALIQGPGLDIFSFENLEQNHNFLTDIFATYDHSEGNYGTLIGGMLYDSAFISAICALGFNSGAYQCETIRGAIQAIPSAQMEAGRSIGLTYLQTMRRVIMPQAIRICIPPMGNEMVNLVLNSSLAMIIGYAELTRQGKLIVASTFQYAYAWGMVLISYFVVTWTLALFLRWMEEKTRIPGLGMTGGD</sequence>
<evidence type="ECO:0000256" key="2">
    <source>
        <dbReference type="ARBA" id="ARBA00010072"/>
    </source>
</evidence>
<proteinExistence type="inferred from homology"/>
<feature type="transmembrane region" description="Helical" evidence="7">
    <location>
        <begin position="687"/>
        <end position="708"/>
    </location>
</feature>
<dbReference type="CDD" id="cd15482">
    <property type="entry name" value="Sialidase_non-viral"/>
    <property type="match status" value="1"/>
</dbReference>
<dbReference type="GO" id="GO:0005886">
    <property type="term" value="C:plasma membrane"/>
    <property type="evidence" value="ECO:0007669"/>
    <property type="project" value="TreeGrafter"/>
</dbReference>